<dbReference type="GO" id="GO:0004252">
    <property type="term" value="F:serine-type endopeptidase activity"/>
    <property type="evidence" value="ECO:0007669"/>
    <property type="project" value="InterPro"/>
</dbReference>
<evidence type="ECO:0000313" key="5">
    <source>
        <dbReference type="Proteomes" id="UP000797356"/>
    </source>
</evidence>
<dbReference type="InterPro" id="IPR036852">
    <property type="entry name" value="Peptidase_S8/S53_dom_sf"/>
</dbReference>
<organism evidence="4 5">
    <name type="scientific">Cocos nucifera</name>
    <name type="common">Coconut palm</name>
    <dbReference type="NCBI Taxonomy" id="13894"/>
    <lineage>
        <taxon>Eukaryota</taxon>
        <taxon>Viridiplantae</taxon>
        <taxon>Streptophyta</taxon>
        <taxon>Embryophyta</taxon>
        <taxon>Tracheophyta</taxon>
        <taxon>Spermatophyta</taxon>
        <taxon>Magnoliopsida</taxon>
        <taxon>Liliopsida</taxon>
        <taxon>Arecaceae</taxon>
        <taxon>Arecoideae</taxon>
        <taxon>Cocoseae</taxon>
        <taxon>Attaleinae</taxon>
        <taxon>Cocos</taxon>
    </lineage>
</organism>
<sequence length="148" mass="16213">MPATFTEHGNWYDAYLCSVSDSAQILYSYDTVAHGFSARLTPAEAQAMESLAGVLSVLPEVRYEHHVTRTPEFLLDKSNGLVPQANTASDVVVGVLDTGVWQERKKHRRHGLRPRAGRVEGRMQGGEGLQGDVLQPETDRGAVLLQGL</sequence>
<name>A0A8K0MXW0_COCNU</name>
<keyword evidence="2" id="KW-0732">Signal</keyword>
<gene>
    <name evidence="4" type="ORF">COCNU_03G000620</name>
</gene>
<evidence type="ECO:0000313" key="4">
    <source>
        <dbReference type="EMBL" id="KAG1333943.1"/>
    </source>
</evidence>
<comment type="similarity">
    <text evidence="1">Belongs to the peptidase S8 family.</text>
</comment>
<keyword evidence="5" id="KW-1185">Reference proteome</keyword>
<proteinExistence type="inferred from homology"/>
<feature type="domain" description="Inhibitor I9" evidence="3">
    <location>
        <begin position="3"/>
        <end position="66"/>
    </location>
</feature>
<dbReference type="Proteomes" id="UP000797356">
    <property type="component" value="Chromosome 3"/>
</dbReference>
<keyword evidence="4" id="KW-0378">Hydrolase</keyword>
<evidence type="ECO:0000256" key="1">
    <source>
        <dbReference type="ARBA" id="ARBA00011073"/>
    </source>
</evidence>
<dbReference type="Gene3D" id="3.30.70.80">
    <property type="entry name" value="Peptidase S8 propeptide/proteinase inhibitor I9"/>
    <property type="match status" value="1"/>
</dbReference>
<dbReference type="Pfam" id="PF05922">
    <property type="entry name" value="Inhibitor_I9"/>
    <property type="match status" value="1"/>
</dbReference>
<dbReference type="InterPro" id="IPR010259">
    <property type="entry name" value="S8pro/Inhibitor_I9"/>
</dbReference>
<dbReference type="InterPro" id="IPR045051">
    <property type="entry name" value="SBT"/>
</dbReference>
<dbReference type="OrthoDB" id="2014869at2759"/>
<dbReference type="GO" id="GO:0006508">
    <property type="term" value="P:proteolysis"/>
    <property type="evidence" value="ECO:0007669"/>
    <property type="project" value="UniProtKB-KW"/>
</dbReference>
<reference evidence="4" key="1">
    <citation type="journal article" date="2017" name="Gigascience">
        <title>The genome draft of coconut (Cocos nucifera).</title>
        <authorList>
            <person name="Xiao Y."/>
            <person name="Xu P."/>
            <person name="Fan H."/>
            <person name="Baudouin L."/>
            <person name="Xia W."/>
            <person name="Bocs S."/>
            <person name="Xu J."/>
            <person name="Li Q."/>
            <person name="Guo A."/>
            <person name="Zhou L."/>
            <person name="Li J."/>
            <person name="Wu Y."/>
            <person name="Ma Z."/>
            <person name="Armero A."/>
            <person name="Issali A.E."/>
            <person name="Liu N."/>
            <person name="Peng M."/>
            <person name="Yang Y."/>
        </authorList>
    </citation>
    <scope>NUCLEOTIDE SEQUENCE</scope>
    <source>
        <tissue evidence="4">Spear leaf of Hainan Tall coconut</tissue>
    </source>
</reference>
<evidence type="ECO:0000256" key="2">
    <source>
        <dbReference type="ARBA" id="ARBA00022729"/>
    </source>
</evidence>
<dbReference type="SUPFAM" id="SSF52743">
    <property type="entry name" value="Subtilisin-like"/>
    <property type="match status" value="1"/>
</dbReference>
<dbReference type="AlphaFoldDB" id="A0A8K0MXW0"/>
<dbReference type="EMBL" id="CM017874">
    <property type="protein sequence ID" value="KAG1333943.1"/>
    <property type="molecule type" value="Genomic_DNA"/>
</dbReference>
<evidence type="ECO:0000259" key="3">
    <source>
        <dbReference type="Pfam" id="PF05922"/>
    </source>
</evidence>
<keyword evidence="4" id="KW-0645">Protease</keyword>
<protein>
    <submittedName>
        <fullName evidence="4">Putative Subtilisin-like protease SBT1.7</fullName>
    </submittedName>
</protein>
<dbReference type="PANTHER" id="PTHR10795">
    <property type="entry name" value="PROPROTEIN CONVERTASE SUBTILISIN/KEXIN"/>
    <property type="match status" value="1"/>
</dbReference>
<comment type="caution">
    <text evidence="4">The sequence shown here is derived from an EMBL/GenBank/DDBJ whole genome shotgun (WGS) entry which is preliminary data.</text>
</comment>
<dbReference type="InterPro" id="IPR037045">
    <property type="entry name" value="S8pro/Inhibitor_I9_sf"/>
</dbReference>
<reference evidence="4" key="2">
    <citation type="submission" date="2019-07" db="EMBL/GenBank/DDBJ databases">
        <authorList>
            <person name="Yang Y."/>
            <person name="Bocs S."/>
            <person name="Baudouin L."/>
        </authorList>
    </citation>
    <scope>NUCLEOTIDE SEQUENCE</scope>
    <source>
        <tissue evidence="4">Spear leaf of Hainan Tall coconut</tissue>
    </source>
</reference>
<accession>A0A8K0MXW0</accession>